<comment type="similarity">
    <text evidence="2">Belongs to the binding-protein-dependent transport system permease family. CysTW subfamily.</text>
</comment>
<evidence type="ECO:0000256" key="1">
    <source>
        <dbReference type="ARBA" id="ARBA00004651"/>
    </source>
</evidence>
<accession>A0A8J6J7B9</accession>
<evidence type="ECO:0000256" key="2">
    <source>
        <dbReference type="ARBA" id="ARBA00007069"/>
    </source>
</evidence>
<sequence length="284" mass="32077">MRKNGIASRAFMVMVFLFLYAPIFLLIIFSFNEGNSNAVWQGFSLKWYQELFKDRIIMQSVYTTLTVSLIATVVSTVVGTFASIGFYNMRRRWREPLVTVNNIPMINADIVTGVALCLFFVAAFGAWNGFVEWMETTHRLTAPRLYMGFGSLLIAHICFDIPHVVLCIMPKLRQMDGHLIDAAQDLGCTWMQAFWKVVVPEIKPGIVSGALIAFTMSVDDFVISYFTAGSSVSTLAMTIYGMTKKRITPKINAISTLLFATVLLLLIINNVREARLEKARKQRR</sequence>
<dbReference type="PROSITE" id="PS50928">
    <property type="entry name" value="ABC_TM1"/>
    <property type="match status" value="1"/>
</dbReference>
<feature type="transmembrane region" description="Helical" evidence="8">
    <location>
        <begin position="147"/>
        <end position="169"/>
    </location>
</feature>
<feature type="transmembrane region" description="Helical" evidence="8">
    <location>
        <begin position="253"/>
        <end position="271"/>
    </location>
</feature>
<evidence type="ECO:0000256" key="7">
    <source>
        <dbReference type="ARBA" id="ARBA00023136"/>
    </source>
</evidence>
<dbReference type="GO" id="GO:0005886">
    <property type="term" value="C:plasma membrane"/>
    <property type="evidence" value="ECO:0007669"/>
    <property type="project" value="UniProtKB-SubCell"/>
</dbReference>
<feature type="domain" description="ABC transmembrane type-1" evidence="9">
    <location>
        <begin position="61"/>
        <end position="269"/>
    </location>
</feature>
<keyword evidence="11" id="KW-1185">Reference proteome</keyword>
<dbReference type="InterPro" id="IPR035906">
    <property type="entry name" value="MetI-like_sf"/>
</dbReference>
<dbReference type="CDD" id="cd06261">
    <property type="entry name" value="TM_PBP2"/>
    <property type="match status" value="1"/>
</dbReference>
<comment type="subcellular location">
    <subcellularLocation>
        <location evidence="1 8">Cell membrane</location>
        <topology evidence="1 8">Multi-pass membrane protein</topology>
    </subcellularLocation>
</comment>
<keyword evidence="4" id="KW-1003">Cell membrane</keyword>
<dbReference type="Pfam" id="PF00528">
    <property type="entry name" value="BPD_transp_1"/>
    <property type="match status" value="1"/>
</dbReference>
<evidence type="ECO:0000256" key="4">
    <source>
        <dbReference type="ARBA" id="ARBA00022475"/>
    </source>
</evidence>
<keyword evidence="5 8" id="KW-0812">Transmembrane</keyword>
<evidence type="ECO:0000256" key="3">
    <source>
        <dbReference type="ARBA" id="ARBA00022448"/>
    </source>
</evidence>
<feature type="transmembrane region" description="Helical" evidence="8">
    <location>
        <begin position="221"/>
        <end position="241"/>
    </location>
</feature>
<feature type="transmembrane region" description="Helical" evidence="8">
    <location>
        <begin position="12"/>
        <end position="31"/>
    </location>
</feature>
<dbReference type="Proteomes" id="UP000628736">
    <property type="component" value="Unassembled WGS sequence"/>
</dbReference>
<dbReference type="PANTHER" id="PTHR43848:SF2">
    <property type="entry name" value="PUTRESCINE TRANSPORT SYSTEM PERMEASE PROTEIN POTI"/>
    <property type="match status" value="1"/>
</dbReference>
<comment type="caution">
    <text evidence="10">The sequence shown here is derived from an EMBL/GenBank/DDBJ whole genome shotgun (WGS) entry which is preliminary data.</text>
</comment>
<dbReference type="InterPro" id="IPR000515">
    <property type="entry name" value="MetI-like"/>
</dbReference>
<keyword evidence="3 8" id="KW-0813">Transport</keyword>
<feature type="transmembrane region" description="Helical" evidence="8">
    <location>
        <begin position="108"/>
        <end position="127"/>
    </location>
</feature>
<keyword evidence="7 8" id="KW-0472">Membrane</keyword>
<organism evidence="10 11">
    <name type="scientific">Flintibacter hominis</name>
    <dbReference type="NCBI Taxonomy" id="2763048"/>
    <lineage>
        <taxon>Bacteria</taxon>
        <taxon>Bacillati</taxon>
        <taxon>Bacillota</taxon>
        <taxon>Clostridia</taxon>
        <taxon>Eubacteriales</taxon>
        <taxon>Flintibacter</taxon>
    </lineage>
</organism>
<name>A0A8J6J7B9_9FIRM</name>
<gene>
    <name evidence="10" type="ORF">H8S11_02640</name>
</gene>
<evidence type="ECO:0000256" key="6">
    <source>
        <dbReference type="ARBA" id="ARBA00022989"/>
    </source>
</evidence>
<evidence type="ECO:0000256" key="5">
    <source>
        <dbReference type="ARBA" id="ARBA00022692"/>
    </source>
</evidence>
<dbReference type="SUPFAM" id="SSF161098">
    <property type="entry name" value="MetI-like"/>
    <property type="match status" value="1"/>
</dbReference>
<keyword evidence="6 8" id="KW-1133">Transmembrane helix</keyword>
<protein>
    <submittedName>
        <fullName evidence="10">ABC transporter permease</fullName>
    </submittedName>
</protein>
<feature type="transmembrane region" description="Helical" evidence="8">
    <location>
        <begin position="61"/>
        <end position="87"/>
    </location>
</feature>
<dbReference type="EMBL" id="JACOPO010000001">
    <property type="protein sequence ID" value="MBC5721722.1"/>
    <property type="molecule type" value="Genomic_DNA"/>
</dbReference>
<reference evidence="10" key="1">
    <citation type="submission" date="2020-08" db="EMBL/GenBank/DDBJ databases">
        <title>Genome public.</title>
        <authorList>
            <person name="Liu C."/>
            <person name="Sun Q."/>
        </authorList>
    </citation>
    <scope>NUCLEOTIDE SEQUENCE</scope>
    <source>
        <strain evidence="10">NSJ-23</strain>
    </source>
</reference>
<dbReference type="Gene3D" id="1.10.3720.10">
    <property type="entry name" value="MetI-like"/>
    <property type="match status" value="1"/>
</dbReference>
<dbReference type="AlphaFoldDB" id="A0A8J6J7B9"/>
<dbReference type="PANTHER" id="PTHR43848">
    <property type="entry name" value="PUTRESCINE TRANSPORT SYSTEM PERMEASE PROTEIN POTI"/>
    <property type="match status" value="1"/>
</dbReference>
<proteinExistence type="inferred from homology"/>
<evidence type="ECO:0000313" key="10">
    <source>
        <dbReference type="EMBL" id="MBC5721722.1"/>
    </source>
</evidence>
<dbReference type="GO" id="GO:0055085">
    <property type="term" value="P:transmembrane transport"/>
    <property type="evidence" value="ECO:0007669"/>
    <property type="project" value="InterPro"/>
</dbReference>
<dbReference type="RefSeq" id="WP_147572143.1">
    <property type="nucleotide sequence ID" value="NZ_JACOPO010000001.1"/>
</dbReference>
<evidence type="ECO:0000259" key="9">
    <source>
        <dbReference type="PROSITE" id="PS50928"/>
    </source>
</evidence>
<dbReference type="InterPro" id="IPR051789">
    <property type="entry name" value="Bact_Polyamine_Transport"/>
</dbReference>
<evidence type="ECO:0000313" key="11">
    <source>
        <dbReference type="Proteomes" id="UP000628736"/>
    </source>
</evidence>
<evidence type="ECO:0000256" key="8">
    <source>
        <dbReference type="RuleBase" id="RU363032"/>
    </source>
</evidence>